<evidence type="ECO:0000256" key="5">
    <source>
        <dbReference type="ARBA" id="ARBA00023125"/>
    </source>
</evidence>
<keyword evidence="4" id="KW-0805">Transcription regulation</keyword>
<dbReference type="SMART" id="SM00448">
    <property type="entry name" value="REC"/>
    <property type="match status" value="1"/>
</dbReference>
<evidence type="ECO:0000256" key="1">
    <source>
        <dbReference type="ARBA" id="ARBA00004496"/>
    </source>
</evidence>
<evidence type="ECO:0000259" key="9">
    <source>
        <dbReference type="PROSITE" id="PS50110"/>
    </source>
</evidence>
<dbReference type="AlphaFoldDB" id="D6XWL6"/>
<sequence length="228" mass="25711">MATILIVDDETRMLDLVALYVAPYGHRVLKESDGEAAVNRVADEPVDLVILDVMMPKMNGWEVCQDIRSFSDVPIIMLTARDGKEDVVKGLRYGADDYVTKPFDEGELMARVDALLRRTKRQDEAACGGLVWNGRERALSFEGEAIHLTPKEFDTIGLFLRNPGRAFSREEIIETAWGLGSGTEGRTVDTHIRNMREKIKKSGFPVEDHLKTVWGKGYKWESERDGSH</sequence>
<dbReference type="SUPFAM" id="SSF46894">
    <property type="entry name" value="C-terminal effector domain of the bipartite response regulators"/>
    <property type="match status" value="1"/>
</dbReference>
<feature type="DNA-binding region" description="OmpR/PhoB-type" evidence="8">
    <location>
        <begin position="122"/>
        <end position="222"/>
    </location>
</feature>
<dbReference type="Pfam" id="PF00486">
    <property type="entry name" value="Trans_reg_C"/>
    <property type="match status" value="1"/>
</dbReference>
<dbReference type="KEGG" id="bse:Bsel_0318"/>
<dbReference type="STRING" id="439292.Bsel_0318"/>
<dbReference type="eggNOG" id="COG0745">
    <property type="taxonomic scope" value="Bacteria"/>
</dbReference>
<name>D6XWL6_BACIE</name>
<dbReference type="Proteomes" id="UP000000271">
    <property type="component" value="Chromosome"/>
</dbReference>
<accession>D6XWL6</accession>
<dbReference type="RefSeq" id="WP_013171287.1">
    <property type="nucleotide sequence ID" value="NC_014219.1"/>
</dbReference>
<evidence type="ECO:0000256" key="4">
    <source>
        <dbReference type="ARBA" id="ARBA00023015"/>
    </source>
</evidence>
<dbReference type="InterPro" id="IPR001867">
    <property type="entry name" value="OmpR/PhoB-type_DNA-bd"/>
</dbReference>
<evidence type="ECO:0000256" key="3">
    <source>
        <dbReference type="ARBA" id="ARBA00023012"/>
    </source>
</evidence>
<feature type="modified residue" description="4-aspartylphosphate" evidence="7">
    <location>
        <position position="52"/>
    </location>
</feature>
<evidence type="ECO:0000259" key="10">
    <source>
        <dbReference type="PROSITE" id="PS51755"/>
    </source>
</evidence>
<dbReference type="Pfam" id="PF00072">
    <property type="entry name" value="Response_reg"/>
    <property type="match status" value="1"/>
</dbReference>
<protein>
    <submittedName>
        <fullName evidence="11">Two component transcriptional regulator, winged helix family</fullName>
    </submittedName>
</protein>
<evidence type="ECO:0000256" key="6">
    <source>
        <dbReference type="ARBA" id="ARBA00023163"/>
    </source>
</evidence>
<dbReference type="HOGENOM" id="CLU_000445_30_4_9"/>
<dbReference type="PANTHER" id="PTHR48111:SF73">
    <property type="entry name" value="ALKALINE PHOSPHATASE SYNTHESIS TRANSCRIPTIONAL REGULATORY PROTEIN PHOP"/>
    <property type="match status" value="1"/>
</dbReference>
<dbReference type="InterPro" id="IPR001789">
    <property type="entry name" value="Sig_transdc_resp-reg_receiver"/>
</dbReference>
<dbReference type="SUPFAM" id="SSF52172">
    <property type="entry name" value="CheY-like"/>
    <property type="match status" value="1"/>
</dbReference>
<dbReference type="GO" id="GO:0005829">
    <property type="term" value="C:cytosol"/>
    <property type="evidence" value="ECO:0007669"/>
    <property type="project" value="TreeGrafter"/>
</dbReference>
<dbReference type="CDD" id="cd00383">
    <property type="entry name" value="trans_reg_C"/>
    <property type="match status" value="1"/>
</dbReference>
<dbReference type="InterPro" id="IPR036388">
    <property type="entry name" value="WH-like_DNA-bd_sf"/>
</dbReference>
<dbReference type="GO" id="GO:0000976">
    <property type="term" value="F:transcription cis-regulatory region binding"/>
    <property type="evidence" value="ECO:0007669"/>
    <property type="project" value="TreeGrafter"/>
</dbReference>
<dbReference type="GO" id="GO:0006355">
    <property type="term" value="P:regulation of DNA-templated transcription"/>
    <property type="evidence" value="ECO:0007669"/>
    <property type="project" value="InterPro"/>
</dbReference>
<keyword evidence="6" id="KW-0804">Transcription</keyword>
<reference evidence="11" key="1">
    <citation type="submission" date="2009-10" db="EMBL/GenBank/DDBJ databases">
        <title>Complete sequence of Bacillus selenitireducens MLS10.</title>
        <authorList>
            <consortium name="US DOE Joint Genome Institute"/>
            <person name="Lucas S."/>
            <person name="Copeland A."/>
            <person name="Lapidus A."/>
            <person name="Glavina del Rio T."/>
            <person name="Dalin E."/>
            <person name="Tice H."/>
            <person name="Bruce D."/>
            <person name="Goodwin L."/>
            <person name="Pitluck S."/>
            <person name="Sims D."/>
            <person name="Brettin T."/>
            <person name="Detter J.C."/>
            <person name="Han C."/>
            <person name="Larimer F."/>
            <person name="Land M."/>
            <person name="Hauser L."/>
            <person name="Kyrpides N."/>
            <person name="Ovchinnikova G."/>
            <person name="Stolz J."/>
        </authorList>
    </citation>
    <scope>NUCLEOTIDE SEQUENCE [LARGE SCALE GENOMIC DNA]</scope>
    <source>
        <strain evidence="11">MLS10</strain>
    </source>
</reference>
<dbReference type="InterPro" id="IPR011006">
    <property type="entry name" value="CheY-like_superfamily"/>
</dbReference>
<evidence type="ECO:0000313" key="11">
    <source>
        <dbReference type="EMBL" id="ADH97858.1"/>
    </source>
</evidence>
<dbReference type="Gene3D" id="1.10.10.10">
    <property type="entry name" value="Winged helix-like DNA-binding domain superfamily/Winged helix DNA-binding domain"/>
    <property type="match status" value="1"/>
</dbReference>
<dbReference type="FunFam" id="3.40.50.2300:FF:000001">
    <property type="entry name" value="DNA-binding response regulator PhoB"/>
    <property type="match status" value="1"/>
</dbReference>
<evidence type="ECO:0000256" key="7">
    <source>
        <dbReference type="PROSITE-ProRule" id="PRU00169"/>
    </source>
</evidence>
<dbReference type="PANTHER" id="PTHR48111">
    <property type="entry name" value="REGULATOR OF RPOS"/>
    <property type="match status" value="1"/>
</dbReference>
<evidence type="ECO:0000313" key="12">
    <source>
        <dbReference type="Proteomes" id="UP000000271"/>
    </source>
</evidence>
<dbReference type="GO" id="GO:0000156">
    <property type="term" value="F:phosphorelay response regulator activity"/>
    <property type="evidence" value="ECO:0007669"/>
    <property type="project" value="TreeGrafter"/>
</dbReference>
<comment type="subcellular location">
    <subcellularLocation>
        <location evidence="1">Cytoplasm</location>
    </subcellularLocation>
</comment>
<keyword evidence="3" id="KW-0902">Two-component regulatory system</keyword>
<keyword evidence="5 8" id="KW-0238">DNA-binding</keyword>
<proteinExistence type="predicted"/>
<dbReference type="Gene3D" id="3.40.50.2300">
    <property type="match status" value="1"/>
</dbReference>
<keyword evidence="12" id="KW-1185">Reference proteome</keyword>
<gene>
    <name evidence="11" type="ordered locus">Bsel_0318</name>
</gene>
<dbReference type="CDD" id="cd17574">
    <property type="entry name" value="REC_OmpR"/>
    <property type="match status" value="1"/>
</dbReference>
<dbReference type="PROSITE" id="PS50110">
    <property type="entry name" value="RESPONSE_REGULATORY"/>
    <property type="match status" value="1"/>
</dbReference>
<dbReference type="InterPro" id="IPR016032">
    <property type="entry name" value="Sig_transdc_resp-reg_C-effctor"/>
</dbReference>
<dbReference type="EMBL" id="CP001791">
    <property type="protein sequence ID" value="ADH97858.1"/>
    <property type="molecule type" value="Genomic_DNA"/>
</dbReference>
<organism evidence="11 12">
    <name type="scientific">Bacillus selenitireducens (strain ATCC 700615 / DSM 15326 / MLS10)</name>
    <dbReference type="NCBI Taxonomy" id="439292"/>
    <lineage>
        <taxon>Bacteria</taxon>
        <taxon>Bacillati</taxon>
        <taxon>Bacillota</taxon>
        <taxon>Bacilli</taxon>
        <taxon>Bacillales</taxon>
        <taxon>Bacillaceae</taxon>
        <taxon>Salisediminibacterium</taxon>
    </lineage>
</organism>
<dbReference type="GO" id="GO:0032993">
    <property type="term" value="C:protein-DNA complex"/>
    <property type="evidence" value="ECO:0007669"/>
    <property type="project" value="TreeGrafter"/>
</dbReference>
<dbReference type="SMART" id="SM00862">
    <property type="entry name" value="Trans_reg_C"/>
    <property type="match status" value="1"/>
</dbReference>
<feature type="domain" description="Response regulatory" evidence="9">
    <location>
        <begin position="3"/>
        <end position="116"/>
    </location>
</feature>
<keyword evidence="2 7" id="KW-0597">Phosphoprotein</keyword>
<dbReference type="InterPro" id="IPR039420">
    <property type="entry name" value="WalR-like"/>
</dbReference>
<dbReference type="Gene3D" id="6.10.250.690">
    <property type="match status" value="1"/>
</dbReference>
<dbReference type="PROSITE" id="PS51755">
    <property type="entry name" value="OMPR_PHOB"/>
    <property type="match status" value="1"/>
</dbReference>
<evidence type="ECO:0000256" key="8">
    <source>
        <dbReference type="PROSITE-ProRule" id="PRU01091"/>
    </source>
</evidence>
<feature type="domain" description="OmpR/PhoB-type" evidence="10">
    <location>
        <begin position="122"/>
        <end position="222"/>
    </location>
</feature>
<evidence type="ECO:0000256" key="2">
    <source>
        <dbReference type="ARBA" id="ARBA00022553"/>
    </source>
</evidence>